<dbReference type="PANTHER" id="PTHR33067:SF9">
    <property type="entry name" value="RNA-DIRECTED DNA POLYMERASE"/>
    <property type="match status" value="1"/>
</dbReference>
<keyword evidence="2" id="KW-1185">Reference proteome</keyword>
<evidence type="ECO:0000313" key="2">
    <source>
        <dbReference type="Proteomes" id="UP000257109"/>
    </source>
</evidence>
<dbReference type="PANTHER" id="PTHR33067">
    <property type="entry name" value="RNA-DIRECTED DNA POLYMERASE-RELATED"/>
    <property type="match status" value="1"/>
</dbReference>
<proteinExistence type="predicted"/>
<dbReference type="AlphaFoldDB" id="A0A371G000"/>
<sequence>MTIQLANRSIVQPLGVLVDVLVQDEKSGKESTLIMGRPFLMTARTKIDVHVRTLSMEFGDTLMKFNIFKAMKHPTENY</sequence>
<dbReference type="Proteomes" id="UP000257109">
    <property type="component" value="Unassembled WGS sequence"/>
</dbReference>
<evidence type="ECO:0000313" key="1">
    <source>
        <dbReference type="EMBL" id="RDX83894.1"/>
    </source>
</evidence>
<dbReference type="OrthoDB" id="1744168at2759"/>
<comment type="caution">
    <text evidence="1">The sequence shown here is derived from an EMBL/GenBank/DDBJ whole genome shotgun (WGS) entry which is preliminary data.</text>
</comment>
<feature type="non-terminal residue" evidence="1">
    <location>
        <position position="1"/>
    </location>
</feature>
<dbReference type="EMBL" id="QJKJ01007213">
    <property type="protein sequence ID" value="RDX83894.1"/>
    <property type="molecule type" value="Genomic_DNA"/>
</dbReference>
<gene>
    <name evidence="1" type="ORF">CR513_35141</name>
</gene>
<organism evidence="1 2">
    <name type="scientific">Mucuna pruriens</name>
    <name type="common">Velvet bean</name>
    <name type="synonym">Dolichos pruriens</name>
    <dbReference type="NCBI Taxonomy" id="157652"/>
    <lineage>
        <taxon>Eukaryota</taxon>
        <taxon>Viridiplantae</taxon>
        <taxon>Streptophyta</taxon>
        <taxon>Embryophyta</taxon>
        <taxon>Tracheophyta</taxon>
        <taxon>Spermatophyta</taxon>
        <taxon>Magnoliopsida</taxon>
        <taxon>eudicotyledons</taxon>
        <taxon>Gunneridae</taxon>
        <taxon>Pentapetalae</taxon>
        <taxon>rosids</taxon>
        <taxon>fabids</taxon>
        <taxon>Fabales</taxon>
        <taxon>Fabaceae</taxon>
        <taxon>Papilionoideae</taxon>
        <taxon>50 kb inversion clade</taxon>
        <taxon>NPAAA clade</taxon>
        <taxon>indigoferoid/millettioid clade</taxon>
        <taxon>Phaseoleae</taxon>
        <taxon>Mucuna</taxon>
    </lineage>
</organism>
<name>A0A371G000_MUCPR</name>
<accession>A0A371G000</accession>
<protein>
    <submittedName>
        <fullName evidence="1">Uncharacterized protein</fullName>
    </submittedName>
</protein>
<reference evidence="1" key="1">
    <citation type="submission" date="2018-05" db="EMBL/GenBank/DDBJ databases">
        <title>Draft genome of Mucuna pruriens seed.</title>
        <authorList>
            <person name="Nnadi N.E."/>
            <person name="Vos R."/>
            <person name="Hasami M.H."/>
            <person name="Devisetty U.K."/>
            <person name="Aguiy J.C."/>
        </authorList>
    </citation>
    <scope>NUCLEOTIDE SEQUENCE [LARGE SCALE GENOMIC DNA]</scope>
    <source>
        <strain evidence="1">JCA_2017</strain>
    </source>
</reference>